<protein>
    <submittedName>
        <fullName evidence="2">Uncharacterized protein</fullName>
    </submittedName>
</protein>
<feature type="compositionally biased region" description="Low complexity" evidence="1">
    <location>
        <begin position="18"/>
        <end position="28"/>
    </location>
</feature>
<dbReference type="RefSeq" id="XP_005772562.1">
    <property type="nucleotide sequence ID" value="XM_005772505.1"/>
</dbReference>
<dbReference type="eggNOG" id="ENOG502SZJR">
    <property type="taxonomic scope" value="Eukaryota"/>
</dbReference>
<feature type="region of interest" description="Disordered" evidence="1">
    <location>
        <begin position="1"/>
        <end position="28"/>
    </location>
</feature>
<dbReference type="EnsemblProtists" id="EOD20133">
    <property type="protein sequence ID" value="EOD20133"/>
    <property type="gene ID" value="EMIHUDRAFT_242420"/>
</dbReference>
<accession>A0A0D3J9E8</accession>
<feature type="compositionally biased region" description="Pro residues" evidence="1">
    <location>
        <begin position="101"/>
        <end position="125"/>
    </location>
</feature>
<dbReference type="GeneID" id="17265678"/>
<sequence length="295" mass="31792">MSKRPLNEEEERLRRWHQATSDDSAAIAAAKRQQQRLAPVCKECGNQAKVLRKHAGGMLFFACGSCRSPTGAPKFLSPCVDGQGRAVTVAATPGAAADSPEWPPSVSPVRPRAPPTTPPTPPTARPPSAAEIASSSRWGRPEVLPGGTRVTVRGLQGAAQHNGKSGEVNESNAATGRYTVQLDDGEVLRLKPENLLQSCSAELTGIERKPELNGREGRVTGWDASGGRYHVVSVKPDNLILPQGARATVVGLVSQPRWNGSTCKVISFDRERRRYTVQMKDESTHLALKLESLRL</sequence>
<feature type="compositionally biased region" description="Basic and acidic residues" evidence="1">
    <location>
        <begin position="1"/>
        <end position="13"/>
    </location>
</feature>
<reference evidence="3" key="1">
    <citation type="journal article" date="2013" name="Nature">
        <title>Pan genome of the phytoplankton Emiliania underpins its global distribution.</title>
        <authorList>
            <person name="Read B.A."/>
            <person name="Kegel J."/>
            <person name="Klute M.J."/>
            <person name="Kuo A."/>
            <person name="Lefebvre S.C."/>
            <person name="Maumus F."/>
            <person name="Mayer C."/>
            <person name="Miller J."/>
            <person name="Monier A."/>
            <person name="Salamov A."/>
            <person name="Young J."/>
            <person name="Aguilar M."/>
            <person name="Claverie J.M."/>
            <person name="Frickenhaus S."/>
            <person name="Gonzalez K."/>
            <person name="Herman E.K."/>
            <person name="Lin Y.C."/>
            <person name="Napier J."/>
            <person name="Ogata H."/>
            <person name="Sarno A.F."/>
            <person name="Shmutz J."/>
            <person name="Schroeder D."/>
            <person name="de Vargas C."/>
            <person name="Verret F."/>
            <person name="von Dassow P."/>
            <person name="Valentin K."/>
            <person name="Van de Peer Y."/>
            <person name="Wheeler G."/>
            <person name="Dacks J.B."/>
            <person name="Delwiche C.F."/>
            <person name="Dyhrman S.T."/>
            <person name="Glockner G."/>
            <person name="John U."/>
            <person name="Richards T."/>
            <person name="Worden A.Z."/>
            <person name="Zhang X."/>
            <person name="Grigoriev I.V."/>
            <person name="Allen A.E."/>
            <person name="Bidle K."/>
            <person name="Borodovsky M."/>
            <person name="Bowler C."/>
            <person name="Brownlee C."/>
            <person name="Cock J.M."/>
            <person name="Elias M."/>
            <person name="Gladyshev V.N."/>
            <person name="Groth M."/>
            <person name="Guda C."/>
            <person name="Hadaegh A."/>
            <person name="Iglesias-Rodriguez M.D."/>
            <person name="Jenkins J."/>
            <person name="Jones B.M."/>
            <person name="Lawson T."/>
            <person name="Leese F."/>
            <person name="Lindquist E."/>
            <person name="Lobanov A."/>
            <person name="Lomsadze A."/>
            <person name="Malik S.B."/>
            <person name="Marsh M.E."/>
            <person name="Mackinder L."/>
            <person name="Mock T."/>
            <person name="Mueller-Roeber B."/>
            <person name="Pagarete A."/>
            <person name="Parker M."/>
            <person name="Probert I."/>
            <person name="Quesneville H."/>
            <person name="Raines C."/>
            <person name="Rensing S.A."/>
            <person name="Riano-Pachon D.M."/>
            <person name="Richier S."/>
            <person name="Rokitta S."/>
            <person name="Shiraiwa Y."/>
            <person name="Soanes D.M."/>
            <person name="van der Giezen M."/>
            <person name="Wahlund T.M."/>
            <person name="Williams B."/>
            <person name="Wilson W."/>
            <person name="Wolfe G."/>
            <person name="Wurch L.L."/>
        </authorList>
    </citation>
    <scope>NUCLEOTIDE SEQUENCE</scope>
</reference>
<keyword evidence="3" id="KW-1185">Reference proteome</keyword>
<dbReference type="AlphaFoldDB" id="A0A0D3J9E8"/>
<dbReference type="PaxDb" id="2903-EOD20133"/>
<feature type="region of interest" description="Disordered" evidence="1">
    <location>
        <begin position="92"/>
        <end position="148"/>
    </location>
</feature>
<evidence type="ECO:0000313" key="3">
    <source>
        <dbReference type="Proteomes" id="UP000013827"/>
    </source>
</evidence>
<proteinExistence type="predicted"/>
<name>A0A0D3J9E8_EMIH1</name>
<dbReference type="HOGENOM" id="CLU_944701_0_0_1"/>
<evidence type="ECO:0000313" key="2">
    <source>
        <dbReference type="EnsemblProtists" id="EOD20133"/>
    </source>
</evidence>
<reference evidence="2" key="2">
    <citation type="submission" date="2024-10" db="UniProtKB">
        <authorList>
            <consortium name="EnsemblProtists"/>
        </authorList>
    </citation>
    <scope>IDENTIFICATION</scope>
</reference>
<dbReference type="KEGG" id="ehx:EMIHUDRAFT_242420"/>
<organism evidence="2 3">
    <name type="scientific">Emiliania huxleyi (strain CCMP1516)</name>
    <dbReference type="NCBI Taxonomy" id="280463"/>
    <lineage>
        <taxon>Eukaryota</taxon>
        <taxon>Haptista</taxon>
        <taxon>Haptophyta</taxon>
        <taxon>Prymnesiophyceae</taxon>
        <taxon>Isochrysidales</taxon>
        <taxon>Noelaerhabdaceae</taxon>
        <taxon>Emiliania</taxon>
    </lineage>
</organism>
<evidence type="ECO:0000256" key="1">
    <source>
        <dbReference type="SAM" id="MobiDB-lite"/>
    </source>
</evidence>
<dbReference type="Proteomes" id="UP000013827">
    <property type="component" value="Unassembled WGS sequence"/>
</dbReference>